<dbReference type="GO" id="GO:0000166">
    <property type="term" value="F:nucleotide binding"/>
    <property type="evidence" value="ECO:0007669"/>
    <property type="project" value="InterPro"/>
</dbReference>
<dbReference type="SUPFAM" id="SSF55347">
    <property type="entry name" value="Glyceraldehyde-3-phosphate dehydrogenase-like, C-terminal domain"/>
    <property type="match status" value="1"/>
</dbReference>
<evidence type="ECO:0000256" key="1">
    <source>
        <dbReference type="ARBA" id="ARBA00010928"/>
    </source>
</evidence>
<feature type="domain" description="Gfo/Idh/MocA-like oxidoreductase N-terminal" evidence="3">
    <location>
        <begin position="33"/>
        <end position="147"/>
    </location>
</feature>
<dbReference type="InterPro" id="IPR004104">
    <property type="entry name" value="Gfo/Idh/MocA-like_OxRdtase_C"/>
</dbReference>
<dbReference type="EMBL" id="NAEP01000046">
    <property type="protein sequence ID" value="PDQ34715.1"/>
    <property type="molecule type" value="Genomic_DNA"/>
</dbReference>
<accession>A0A2A6FPB9</accession>
<dbReference type="PANTHER" id="PTHR43818:SF11">
    <property type="entry name" value="BCDNA.GH03377"/>
    <property type="match status" value="1"/>
</dbReference>
<dbReference type="Proteomes" id="UP000219994">
    <property type="component" value="Unassembled WGS sequence"/>
</dbReference>
<evidence type="ECO:0008006" key="7">
    <source>
        <dbReference type="Google" id="ProtNLM"/>
    </source>
</evidence>
<dbReference type="AlphaFoldDB" id="A0A2A6FPB9"/>
<dbReference type="InterPro" id="IPR036291">
    <property type="entry name" value="NAD(P)-bd_dom_sf"/>
</dbReference>
<evidence type="ECO:0000313" key="5">
    <source>
        <dbReference type="EMBL" id="PDQ34715.1"/>
    </source>
</evidence>
<evidence type="ECO:0000259" key="4">
    <source>
        <dbReference type="Pfam" id="PF02894"/>
    </source>
</evidence>
<name>A0A2A6FPB9_9MICO</name>
<dbReference type="InterPro" id="IPR050463">
    <property type="entry name" value="Gfo/Idh/MocA_oxidrdct_glycsds"/>
</dbReference>
<evidence type="ECO:0000256" key="2">
    <source>
        <dbReference type="ARBA" id="ARBA00023002"/>
    </source>
</evidence>
<comment type="similarity">
    <text evidence="1">Belongs to the Gfo/Idh/MocA family.</text>
</comment>
<organism evidence="5 6">
    <name type="scientific">Candidatus Lumbricidiphila eiseniae</name>
    <dbReference type="NCBI Taxonomy" id="1969409"/>
    <lineage>
        <taxon>Bacteria</taxon>
        <taxon>Bacillati</taxon>
        <taxon>Actinomycetota</taxon>
        <taxon>Actinomycetes</taxon>
        <taxon>Micrococcales</taxon>
        <taxon>Microbacteriaceae</taxon>
        <taxon>Candidatus Lumbricidiphila</taxon>
    </lineage>
</organism>
<evidence type="ECO:0000313" key="6">
    <source>
        <dbReference type="Proteomes" id="UP000219994"/>
    </source>
</evidence>
<dbReference type="Pfam" id="PF01408">
    <property type="entry name" value="GFO_IDH_MocA"/>
    <property type="match status" value="1"/>
</dbReference>
<dbReference type="Gene3D" id="3.40.50.720">
    <property type="entry name" value="NAD(P)-binding Rossmann-like Domain"/>
    <property type="match status" value="1"/>
</dbReference>
<dbReference type="InterPro" id="IPR000683">
    <property type="entry name" value="Gfo/Idh/MocA-like_OxRdtase_N"/>
</dbReference>
<comment type="caution">
    <text evidence="5">The sequence shown here is derived from an EMBL/GenBank/DDBJ whole genome shotgun (WGS) entry which is preliminary data.</text>
</comment>
<proteinExistence type="inferred from homology"/>
<gene>
    <name evidence="5" type="ORF">B5766_09635</name>
</gene>
<dbReference type="Gene3D" id="3.30.360.10">
    <property type="entry name" value="Dihydrodipicolinate Reductase, domain 2"/>
    <property type="match status" value="1"/>
</dbReference>
<dbReference type="PANTHER" id="PTHR43818">
    <property type="entry name" value="BCDNA.GH03377"/>
    <property type="match status" value="1"/>
</dbReference>
<keyword evidence="2" id="KW-0560">Oxidoreductase</keyword>
<feature type="domain" description="Gfo/Idh/MocA-like oxidoreductase C-terminal" evidence="4">
    <location>
        <begin position="162"/>
        <end position="372"/>
    </location>
</feature>
<sequence>MTHPTGYYPRIARGVHSYPVDESVPASERLGLGVVGLHEGRTALLAALRTTRVRPVVGCDLDPETCNSVAKDLPEVMFTTSYAELLNNPAVDIVGIYTPDPVHGEQIIAAFEAGKDVVCTKPVVNDFEIAQQVLAAGRRTGRKLFVGQSSRFFESLRRQRRAFERGEIGPIEVVETQYTHRMDWYYNGRPWIAAKSDWVFLGLSHPLDLLRWYLGPIETVSAVGTHSALARENGCTSFDIYSVHAVSTSGKIGRAFGHYGAHELPRARNSIECLLYGTHGTSLAKYHDMEYSYVGEDGVERVEDMLYEYRHYHFNNEVHGMHYGEFANYLQYFADALHTGTDYSPNLNEGLETLCIMEAVRRSALGGGQPVAVQPLMDELGL</sequence>
<dbReference type="SUPFAM" id="SSF51735">
    <property type="entry name" value="NAD(P)-binding Rossmann-fold domains"/>
    <property type="match status" value="1"/>
</dbReference>
<reference evidence="6" key="1">
    <citation type="submission" date="2017-03" db="EMBL/GenBank/DDBJ databases">
        <authorList>
            <person name="Lund M.B."/>
        </authorList>
    </citation>
    <scope>NUCLEOTIDE SEQUENCE [LARGE SCALE GENOMIC DNA]</scope>
</reference>
<evidence type="ECO:0000259" key="3">
    <source>
        <dbReference type="Pfam" id="PF01408"/>
    </source>
</evidence>
<protein>
    <recommendedName>
        <fullName evidence="7">Oxidoreductase</fullName>
    </recommendedName>
</protein>
<dbReference type="GO" id="GO:0016491">
    <property type="term" value="F:oxidoreductase activity"/>
    <property type="evidence" value="ECO:0007669"/>
    <property type="project" value="UniProtKB-KW"/>
</dbReference>
<dbReference type="Pfam" id="PF02894">
    <property type="entry name" value="GFO_IDH_MocA_C"/>
    <property type="match status" value="1"/>
</dbReference>